<accession>A0ABW3RE42</accession>
<dbReference type="Gene3D" id="1.25.10.10">
    <property type="entry name" value="Leucine-rich Repeat Variant"/>
    <property type="match status" value="1"/>
</dbReference>
<reference evidence="3" key="1">
    <citation type="journal article" date="2019" name="Int. J. Syst. Evol. Microbiol.">
        <title>The Global Catalogue of Microorganisms (GCM) 10K type strain sequencing project: providing services to taxonomists for standard genome sequencing and annotation.</title>
        <authorList>
            <consortium name="The Broad Institute Genomics Platform"/>
            <consortium name="The Broad Institute Genome Sequencing Center for Infectious Disease"/>
            <person name="Wu L."/>
            <person name="Ma J."/>
        </authorList>
    </citation>
    <scope>NUCLEOTIDE SEQUENCE [LARGE SCALE GENOMIC DNA]</scope>
    <source>
        <strain evidence="3">CCUG 63246</strain>
    </source>
</reference>
<dbReference type="SUPFAM" id="SSF48371">
    <property type="entry name" value="ARM repeat"/>
    <property type="match status" value="1"/>
</dbReference>
<evidence type="ECO:0000313" key="3">
    <source>
        <dbReference type="Proteomes" id="UP001597163"/>
    </source>
</evidence>
<proteinExistence type="predicted"/>
<dbReference type="EMBL" id="JBHTLJ010000004">
    <property type="protein sequence ID" value="MFD1163330.1"/>
    <property type="molecule type" value="Genomic_DNA"/>
</dbReference>
<feature type="compositionally biased region" description="Basic and acidic residues" evidence="1">
    <location>
        <begin position="101"/>
        <end position="112"/>
    </location>
</feature>
<dbReference type="Pfam" id="PF13646">
    <property type="entry name" value="HEAT_2"/>
    <property type="match status" value="1"/>
</dbReference>
<gene>
    <name evidence="2" type="ORF">ACFQ2E_12920</name>
</gene>
<evidence type="ECO:0000256" key="1">
    <source>
        <dbReference type="SAM" id="MobiDB-lite"/>
    </source>
</evidence>
<comment type="caution">
    <text evidence="2">The sequence shown here is derived from an EMBL/GenBank/DDBJ whole genome shotgun (WGS) entry which is preliminary data.</text>
</comment>
<feature type="region of interest" description="Disordered" evidence="1">
    <location>
        <begin position="101"/>
        <end position="122"/>
    </location>
</feature>
<evidence type="ECO:0000313" key="2">
    <source>
        <dbReference type="EMBL" id="MFD1163330.1"/>
    </source>
</evidence>
<dbReference type="RefSeq" id="WP_311941731.1">
    <property type="nucleotide sequence ID" value="NZ_JAVSCK010000004.1"/>
</dbReference>
<keyword evidence="3" id="KW-1185">Reference proteome</keyword>
<dbReference type="InterPro" id="IPR011989">
    <property type="entry name" value="ARM-like"/>
</dbReference>
<organism evidence="2 3">
    <name type="scientific">Hwangdonia seohaensis</name>
    <dbReference type="NCBI Taxonomy" id="1240727"/>
    <lineage>
        <taxon>Bacteria</taxon>
        <taxon>Pseudomonadati</taxon>
        <taxon>Bacteroidota</taxon>
        <taxon>Flavobacteriia</taxon>
        <taxon>Flavobacteriales</taxon>
        <taxon>Flavobacteriaceae</taxon>
        <taxon>Hwangdonia</taxon>
    </lineage>
</organism>
<protein>
    <submittedName>
        <fullName evidence="2">HEAT repeat domain-containing protein</fullName>
    </submittedName>
</protein>
<dbReference type="Proteomes" id="UP001597163">
    <property type="component" value="Unassembled WGS sequence"/>
</dbReference>
<name>A0ABW3RE42_9FLAO</name>
<sequence length="141" mass="16548">MLFRLNFVQPSARTIRLWMYTDDVEKLEYALKHGNYKTRVLAADALGKTGYTSSIPVLFEAMNDKIQSVSIAALNALELIGCDDELVSTIIQKRFNWVKEKRENDKKREANKGKKHKIYRWERASKKSFDRVKEQLKRPIR</sequence>
<dbReference type="InterPro" id="IPR016024">
    <property type="entry name" value="ARM-type_fold"/>
</dbReference>